<dbReference type="InterPro" id="IPR036291">
    <property type="entry name" value="NAD(P)-bd_dom_sf"/>
</dbReference>
<reference evidence="2 3" key="1">
    <citation type="submission" date="2023-01" db="EMBL/GenBank/DDBJ databases">
        <title>Novel species of the genus Vogesella isolated from rivers.</title>
        <authorList>
            <person name="Lu H."/>
        </authorList>
    </citation>
    <scope>NUCLEOTIDE SEQUENCE [LARGE SCALE GENOMIC DNA]</scope>
    <source>
        <strain evidence="2 3">DC21W</strain>
    </source>
</reference>
<dbReference type="Proteomes" id="UP001219956">
    <property type="component" value="Unassembled WGS sequence"/>
</dbReference>
<evidence type="ECO:0000259" key="1">
    <source>
        <dbReference type="Pfam" id="PF01370"/>
    </source>
</evidence>
<feature type="domain" description="NAD-dependent epimerase/dehydratase" evidence="1">
    <location>
        <begin position="24"/>
        <end position="213"/>
    </location>
</feature>
<dbReference type="InterPro" id="IPR001509">
    <property type="entry name" value="Epimerase_deHydtase"/>
</dbReference>
<dbReference type="EMBL" id="JAQQLF010000010">
    <property type="protein sequence ID" value="MDC7717403.1"/>
    <property type="molecule type" value="Genomic_DNA"/>
</dbReference>
<dbReference type="Pfam" id="PF01370">
    <property type="entry name" value="Epimerase"/>
    <property type="match status" value="1"/>
</dbReference>
<dbReference type="PANTHER" id="PTHR48079:SF6">
    <property type="entry name" value="NAD(P)-BINDING DOMAIN-CONTAINING PROTEIN-RELATED"/>
    <property type="match status" value="1"/>
</dbReference>
<accession>A0ABT5IXY2</accession>
<dbReference type="InterPro" id="IPR051783">
    <property type="entry name" value="NAD(P)-dependent_oxidoreduct"/>
</dbReference>
<proteinExistence type="predicted"/>
<dbReference type="Gene3D" id="3.40.50.720">
    <property type="entry name" value="NAD(P)-binding Rossmann-like Domain"/>
    <property type="match status" value="1"/>
</dbReference>
<dbReference type="CDD" id="cd05266">
    <property type="entry name" value="SDR_a4"/>
    <property type="match status" value="1"/>
</dbReference>
<gene>
    <name evidence="2" type="ORF">PQU95_09285</name>
</gene>
<organism evidence="2 3">
    <name type="scientific">Vogesella aquatica</name>
    <dbReference type="NCBI Taxonomy" id="2984206"/>
    <lineage>
        <taxon>Bacteria</taxon>
        <taxon>Pseudomonadati</taxon>
        <taxon>Pseudomonadota</taxon>
        <taxon>Betaproteobacteria</taxon>
        <taxon>Neisseriales</taxon>
        <taxon>Chromobacteriaceae</taxon>
        <taxon>Vogesella</taxon>
    </lineage>
</organism>
<dbReference type="SUPFAM" id="SSF51735">
    <property type="entry name" value="NAD(P)-binding Rossmann-fold domains"/>
    <property type="match status" value="1"/>
</dbReference>
<evidence type="ECO:0000313" key="3">
    <source>
        <dbReference type="Proteomes" id="UP001219956"/>
    </source>
</evidence>
<evidence type="ECO:0000313" key="2">
    <source>
        <dbReference type="EMBL" id="MDC7717403.1"/>
    </source>
</evidence>
<dbReference type="PANTHER" id="PTHR48079">
    <property type="entry name" value="PROTEIN YEEZ"/>
    <property type="match status" value="1"/>
</dbReference>
<protein>
    <submittedName>
        <fullName evidence="2">SDR family oxidoreductase</fullName>
    </submittedName>
</protein>
<name>A0ABT5IXY2_9NEIS</name>
<comment type="caution">
    <text evidence="2">The sequence shown here is derived from an EMBL/GenBank/DDBJ whole genome shotgun (WGS) entry which is preliminary data.</text>
</comment>
<dbReference type="RefSeq" id="WP_272751727.1">
    <property type="nucleotide sequence ID" value="NZ_JAQQLF010000010.1"/>
</dbReference>
<sequence>MRTLLILGSGDVALRALPLLTPHWRVIALIRRPEAAATWRALGARPLLADLDDKNSLSRIAGLADAMLYTAPPPEQGRIDPRMRKVLSQLAKTGSLPQQIVYISTSGVYGNADGKWLSETAPLRPTSPRAQRRVDAERCLRAFAVAHGTALTILRAPGIYAAERLPLARLQNGTPLINASEDSISNHIHASDLARLCAAALQRRRSGIRAYNACDSQPLPVGEWYDQLADTLGLPRAPRLPRAQVQQQVSPGLWSFMAESRRLSNARLLRELPGCLHYPTVGHLLRTLGR</sequence>
<keyword evidence="3" id="KW-1185">Reference proteome</keyword>